<dbReference type="EMBL" id="CACRSW010000023">
    <property type="protein sequence ID" value="VYS99078.1"/>
    <property type="molecule type" value="Genomic_DNA"/>
</dbReference>
<dbReference type="AlphaFoldDB" id="A0A6N2T2S3"/>
<dbReference type="GO" id="GO:0003677">
    <property type="term" value="F:DNA binding"/>
    <property type="evidence" value="ECO:0007669"/>
    <property type="project" value="InterPro"/>
</dbReference>
<sequence>MTEITQKKQNAVEQKTIGNVINQAISEYTNMIENKAFDLPENYSYKNAIQQTRYLLTKPAESGKNQGKAIIDFCTPQSILQSVMEMAQKGLNPDKKQCYFIPYGNNCTLSVSYQGNVALAKRNGEDIGEIYGYAVYKNDEFELEFNIKKGVFEIKKYVPKVAEWKKSDIVGAFAIITDKKGEVKYTEYMTMEQIKAAWAMGAAKGNSPAHRNFPDQQAIKTVKSRAVKSFVNTADDSEIVNNESQSIAYTDKSFNDELENKANKLELAVDKYGEIPEIESKNEKVPKNIDEDTGEILEEPIEGQSDFFGEEFEAFEKAPF</sequence>
<reference evidence="1" key="1">
    <citation type="submission" date="2019-11" db="EMBL/GenBank/DDBJ databases">
        <authorList>
            <person name="Feng L."/>
        </authorList>
    </citation>
    <scope>NUCLEOTIDE SEQUENCE</scope>
    <source>
        <strain evidence="1">AvaginalisLFYP127</strain>
    </source>
</reference>
<dbReference type="RefSeq" id="WP_156329005.1">
    <property type="nucleotide sequence ID" value="NZ_CACRSW010000023.1"/>
</dbReference>
<dbReference type="GO" id="GO:0006259">
    <property type="term" value="P:DNA metabolic process"/>
    <property type="evidence" value="ECO:0007669"/>
    <property type="project" value="InterPro"/>
</dbReference>
<evidence type="ECO:0000313" key="1">
    <source>
        <dbReference type="EMBL" id="VYS99078.1"/>
    </source>
</evidence>
<dbReference type="Pfam" id="PF03837">
    <property type="entry name" value="RecT"/>
    <property type="match status" value="1"/>
</dbReference>
<protein>
    <submittedName>
        <fullName evidence="1">Recombination and repair protein RecT</fullName>
    </submittedName>
</protein>
<organism evidence="1">
    <name type="scientific">Anaerococcus vaginalis</name>
    <dbReference type="NCBI Taxonomy" id="33037"/>
    <lineage>
        <taxon>Bacteria</taxon>
        <taxon>Bacillati</taxon>
        <taxon>Bacillota</taxon>
        <taxon>Tissierellia</taxon>
        <taxon>Tissierellales</taxon>
        <taxon>Peptoniphilaceae</taxon>
        <taxon>Anaerococcus</taxon>
    </lineage>
</organism>
<dbReference type="InterPro" id="IPR004590">
    <property type="entry name" value="ssDNA_annealing_RecT"/>
</dbReference>
<accession>A0A6N2T2S3</accession>
<proteinExistence type="predicted"/>
<gene>
    <name evidence="1" type="ORF">AVLFYP127_00424</name>
</gene>
<name>A0A6N2T2S3_9FIRM</name>
<dbReference type="NCBIfam" id="TIGR00616">
    <property type="entry name" value="rect"/>
    <property type="match status" value="1"/>
</dbReference>
<dbReference type="InterPro" id="IPR018330">
    <property type="entry name" value="RecT_fam"/>
</dbReference>